<dbReference type="Proteomes" id="UP001237105">
    <property type="component" value="Unassembled WGS sequence"/>
</dbReference>
<accession>A0ABT6T1C7</accession>
<keyword evidence="1" id="KW-0472">Membrane</keyword>
<keyword evidence="1" id="KW-0812">Transmembrane</keyword>
<evidence type="ECO:0000313" key="4">
    <source>
        <dbReference type="Proteomes" id="UP001237105"/>
    </source>
</evidence>
<feature type="transmembrane region" description="Helical" evidence="1">
    <location>
        <begin position="255"/>
        <end position="275"/>
    </location>
</feature>
<name>A0ABT6T1C7_9ACTN</name>
<organism evidence="3 4">
    <name type="scientific">Streptomyces luteolus</name>
    <dbReference type="NCBI Taxonomy" id="3043615"/>
    <lineage>
        <taxon>Bacteria</taxon>
        <taxon>Bacillati</taxon>
        <taxon>Actinomycetota</taxon>
        <taxon>Actinomycetes</taxon>
        <taxon>Kitasatosporales</taxon>
        <taxon>Streptomycetaceae</taxon>
        <taxon>Streptomyces</taxon>
    </lineage>
</organism>
<feature type="signal peptide" evidence="2">
    <location>
        <begin position="1"/>
        <end position="16"/>
    </location>
</feature>
<feature type="transmembrane region" description="Helical" evidence="1">
    <location>
        <begin position="78"/>
        <end position="97"/>
    </location>
</feature>
<proteinExistence type="predicted"/>
<feature type="chain" id="PRO_5045210749" evidence="2">
    <location>
        <begin position="17"/>
        <end position="291"/>
    </location>
</feature>
<dbReference type="PANTHER" id="PTHR40761">
    <property type="entry name" value="CONSERVED INTEGRAL MEMBRANE ALANINE VALINE AND LEUCINE RICH PROTEIN-RELATED"/>
    <property type="match status" value="1"/>
</dbReference>
<keyword evidence="4" id="KW-1185">Reference proteome</keyword>
<protein>
    <submittedName>
        <fullName evidence="3">DMT family transporter</fullName>
    </submittedName>
</protein>
<dbReference type="PANTHER" id="PTHR40761:SF1">
    <property type="entry name" value="CONSERVED INTEGRAL MEMBRANE ALANINE VALINE AND LEUCINE RICH PROTEIN-RELATED"/>
    <property type="match status" value="1"/>
</dbReference>
<evidence type="ECO:0000256" key="1">
    <source>
        <dbReference type="SAM" id="Phobius"/>
    </source>
</evidence>
<evidence type="ECO:0000313" key="3">
    <source>
        <dbReference type="EMBL" id="MDI3421667.1"/>
    </source>
</evidence>
<dbReference type="EMBL" id="JASCIS010000026">
    <property type="protein sequence ID" value="MDI3421667.1"/>
    <property type="molecule type" value="Genomic_DNA"/>
</dbReference>
<comment type="caution">
    <text evidence="3">The sequence shown here is derived from an EMBL/GenBank/DDBJ whole genome shotgun (WGS) entry which is preliminary data.</text>
</comment>
<feature type="transmembrane region" description="Helical" evidence="1">
    <location>
        <begin position="192"/>
        <end position="218"/>
    </location>
</feature>
<feature type="transmembrane region" description="Helical" evidence="1">
    <location>
        <begin position="103"/>
        <end position="122"/>
    </location>
</feature>
<keyword evidence="2" id="KW-0732">Signal</keyword>
<feature type="transmembrane region" description="Helical" evidence="1">
    <location>
        <begin position="134"/>
        <end position="154"/>
    </location>
</feature>
<dbReference type="NCBIfam" id="NF038012">
    <property type="entry name" value="DMT_1"/>
    <property type="match status" value="1"/>
</dbReference>
<feature type="transmembrane region" description="Helical" evidence="1">
    <location>
        <begin position="49"/>
        <end position="69"/>
    </location>
</feature>
<sequence>MFWAVLCAVAAAGANAAATVLQRQASLRIPAAEAFTTRFVDRLLHSPTWLISIPVICAAAVLQALALMWGPMSLVQPILVLELPLTLVIAHLCTTTAMPRGGWWASTLTAAGLALALTCAAPREGSNSLSTLDWAVAMTATLLAIALCTAAALGCPRGKLRAALLATASAIAYGLTALLMKAAMTELSDRGAAALATAWQTYMCVASGGLALLLLAHAMQAGPLTASQPAVTLGEAGASLALGITFTADRIRTGWWLLPTTASALLTAYGILLLARLPVLATRTTTESDDE</sequence>
<evidence type="ECO:0000256" key="2">
    <source>
        <dbReference type="SAM" id="SignalP"/>
    </source>
</evidence>
<reference evidence="3 4" key="1">
    <citation type="submission" date="2023-05" db="EMBL/GenBank/DDBJ databases">
        <title>Draft genome sequence of Streptomyces sp. B-S-A12 isolated from a cave soil in Thailand.</title>
        <authorList>
            <person name="Chamroensaksri N."/>
            <person name="Muangham S."/>
        </authorList>
    </citation>
    <scope>NUCLEOTIDE SEQUENCE [LARGE SCALE GENOMIC DNA]</scope>
    <source>
        <strain evidence="3 4">B-S-A12</strain>
    </source>
</reference>
<feature type="transmembrane region" description="Helical" evidence="1">
    <location>
        <begin position="160"/>
        <end position="180"/>
    </location>
</feature>
<gene>
    <name evidence="3" type="ORF">QIT00_24470</name>
</gene>
<dbReference type="RefSeq" id="WP_282537536.1">
    <property type="nucleotide sequence ID" value="NZ_JASCIS010000026.1"/>
</dbReference>
<keyword evidence="1" id="KW-1133">Transmembrane helix</keyword>